<name>A0ABD0R619_CIRMR</name>
<keyword evidence="4" id="KW-1185">Reference proteome</keyword>
<dbReference type="EMBL" id="JAMKFB020000005">
    <property type="protein sequence ID" value="KAL0193130.1"/>
    <property type="molecule type" value="Genomic_DNA"/>
</dbReference>
<keyword evidence="1" id="KW-0175">Coiled coil</keyword>
<feature type="region of interest" description="Disordered" evidence="2">
    <location>
        <begin position="63"/>
        <end position="106"/>
    </location>
</feature>
<feature type="compositionally biased region" description="Polar residues" evidence="2">
    <location>
        <begin position="67"/>
        <end position="93"/>
    </location>
</feature>
<evidence type="ECO:0000256" key="2">
    <source>
        <dbReference type="SAM" id="MobiDB-lite"/>
    </source>
</evidence>
<accession>A0ABD0R619</accession>
<proteinExistence type="predicted"/>
<dbReference type="Proteomes" id="UP001529510">
    <property type="component" value="Unassembled WGS sequence"/>
</dbReference>
<comment type="caution">
    <text evidence="3">The sequence shown here is derived from an EMBL/GenBank/DDBJ whole genome shotgun (WGS) entry which is preliminary data.</text>
</comment>
<evidence type="ECO:0000313" key="4">
    <source>
        <dbReference type="Proteomes" id="UP001529510"/>
    </source>
</evidence>
<evidence type="ECO:0000313" key="3">
    <source>
        <dbReference type="EMBL" id="KAL0193130.1"/>
    </source>
</evidence>
<feature type="non-terminal residue" evidence="3">
    <location>
        <position position="106"/>
    </location>
</feature>
<dbReference type="AlphaFoldDB" id="A0ABD0R619"/>
<feature type="coiled-coil region" evidence="1">
    <location>
        <begin position="2"/>
        <end position="32"/>
    </location>
</feature>
<reference evidence="3 4" key="1">
    <citation type="submission" date="2024-05" db="EMBL/GenBank/DDBJ databases">
        <title>Genome sequencing and assembly of Indian major carp, Cirrhinus mrigala (Hamilton, 1822).</title>
        <authorList>
            <person name="Mohindra V."/>
            <person name="Chowdhury L.M."/>
            <person name="Lal K."/>
            <person name="Jena J.K."/>
        </authorList>
    </citation>
    <scope>NUCLEOTIDE SEQUENCE [LARGE SCALE GENOMIC DNA]</scope>
    <source>
        <strain evidence="3">CM1030</strain>
        <tissue evidence="3">Blood</tissue>
    </source>
</reference>
<evidence type="ECO:0000256" key="1">
    <source>
        <dbReference type="SAM" id="Coils"/>
    </source>
</evidence>
<organism evidence="3 4">
    <name type="scientific">Cirrhinus mrigala</name>
    <name type="common">Mrigala</name>
    <dbReference type="NCBI Taxonomy" id="683832"/>
    <lineage>
        <taxon>Eukaryota</taxon>
        <taxon>Metazoa</taxon>
        <taxon>Chordata</taxon>
        <taxon>Craniata</taxon>
        <taxon>Vertebrata</taxon>
        <taxon>Euteleostomi</taxon>
        <taxon>Actinopterygii</taxon>
        <taxon>Neopterygii</taxon>
        <taxon>Teleostei</taxon>
        <taxon>Ostariophysi</taxon>
        <taxon>Cypriniformes</taxon>
        <taxon>Cyprinidae</taxon>
        <taxon>Labeoninae</taxon>
        <taxon>Labeonini</taxon>
        <taxon>Cirrhinus</taxon>
    </lineage>
</organism>
<protein>
    <submittedName>
        <fullName evidence="3">Uncharacterized protein</fullName>
    </submittedName>
</protein>
<feature type="non-terminal residue" evidence="3">
    <location>
        <position position="1"/>
    </location>
</feature>
<sequence>YKRKQLEEQRQSERLQRQLQQEHAYLVSLQQQQQQQDKKPQMYHYSKNLENNKPAWAREVEERSKLNRQGSPKICTTVSDTNIHQSGAAQTPPMQRPVEPQGGQGK</sequence>
<gene>
    <name evidence="3" type="ORF">M9458_011426</name>
</gene>